<accession>A0A7J6F5F5</accession>
<sequence>MEVRKKSLKPDNNGESIVVDIPSVEPKGAKGSSSKVSELPKKASFMNSPEIPGFRPPPATPASPKIKPESILEAEGAKGSFSKVSELPKKASFMDWPEISGFRPSPNKSPTTPSSPEIKPDNNGESFVINVEQAPQETLTRRKALKVVEEEHTSPSLDDFEEIYKKVELKKVKRKKLKTKVLVEWVLFVILVSCLVCSLTIKKLEKTIIWGLELWRWFVLIMVIFCGLLVTNWFMHVIVFFIEANFLLRKKVLYFVYGLKKSVQVFIWLCFVLLTWVFVFNHSGVSRSKTATKILEYITLTLATFLIGAFLWLLKTLGLKILASSFHVNTFFDRIQESIFHQYVFQTLSGPPLIEEAQRVRRSPSMGRQSSFTSTKKGDMDEETQVIDMPQLYKMKQEKVSAWSMKALINVVSSSGLSSISYPLDEMENVGKEHDKEITNEMEATAAAYHIFRNVARPGSKYIDEDDLMRFMIREEVDLVLPLIGTENGRIDRKALTDWVVKIYNGRKTLGHTLTDTKTAVSQVDKLVTVILVVVTIVLVVEEMNILTTVFLKLNNEKVFYPNSVLSTKPISNYYRSPDMGDSVEFSIDFNTSLEKIAQLKQKIKKYIEKTPSHWGPTHSVVVLDIEDVNKLKMALNITHTMNFQDFNEKNRRRVLMEVKEKASSNGKKPDNNGESILVDIPSVEAKEAKGSPSKVSESSKKASLMDFPEISRFRPSPNKPPATPSSPERKPESIVEAKEAKGSPSKVLELPKKASLMDSPEISRFRPSPNKHPATPSSPEIKPDNNGESFVIDVESPQETLSRRKILNRSVFSGFGETFSPIEDEIYEKVDLKKVKRKKLKSKVLVELVLFVILVSCLVCSLIVKKLEKTIIWGLELWRWFVLIMKKEKTQVIDIAKLHRMKQEKVSAWTMKVLIDAVSSLGILMISNPFDEMENMGAEQHNFEITSEMEATAAAYHIFRNVAKPGSMYIDEDDLMRFMIREEVNLVLPLIGTENGRIDRKALTDWVVKAYNGRKALMHSLSDTKTAVTQLDKLVTVILVVVTIVIWLLLIKIDTTKVLVFFSSQIIVAAFVFGKDIVFVFIKHPFDVGDRLYYPNSILSTKPISNYYRSPDMGDSIEFSIDFKTSLETIGQLKQKIKKYIEKNPFHWHPAHNVVVLEIENVNKLKMALNVTHTINFQEFGEKNRRRTELVMEVKRIFEELNIKCCLQPETIHVNPIGLDSDSNLVQI</sequence>
<dbReference type="InterPro" id="IPR016688">
    <property type="entry name" value="MscS-like_plants/fungi"/>
</dbReference>
<feature type="region of interest" description="Disordered" evidence="3">
    <location>
        <begin position="96"/>
        <end position="124"/>
    </location>
</feature>
<reference evidence="6 7" key="1">
    <citation type="journal article" date="2020" name="bioRxiv">
        <title>Sequence and annotation of 42 cannabis genomes reveals extensive copy number variation in cannabinoid synthesis and pathogen resistance genes.</title>
        <authorList>
            <person name="Mckernan K.J."/>
            <person name="Helbert Y."/>
            <person name="Kane L.T."/>
            <person name="Ebling H."/>
            <person name="Zhang L."/>
            <person name="Liu B."/>
            <person name="Eaton Z."/>
            <person name="Mclaughlin S."/>
            <person name="Kingan S."/>
            <person name="Baybayan P."/>
            <person name="Concepcion G."/>
            <person name="Jordan M."/>
            <person name="Riva A."/>
            <person name="Barbazuk W."/>
            <person name="Harkins T."/>
        </authorList>
    </citation>
    <scope>NUCLEOTIDE SEQUENCE [LARGE SCALE GENOMIC DNA]</scope>
    <source>
        <strain evidence="7">cv. Jamaican Lion 4</strain>
        <tissue evidence="6">Leaf</tissue>
    </source>
</reference>
<dbReference type="GO" id="GO:0008381">
    <property type="term" value="F:mechanosensitive monoatomic ion channel activity"/>
    <property type="evidence" value="ECO:0007669"/>
    <property type="project" value="TreeGrafter"/>
</dbReference>
<evidence type="ECO:0000256" key="1">
    <source>
        <dbReference type="ARBA" id="ARBA00004127"/>
    </source>
</evidence>
<keyword evidence="4" id="KW-0472">Membrane</keyword>
<proteinExistence type="inferred from homology"/>
<feature type="transmembrane region" description="Helical" evidence="4">
    <location>
        <begin position="907"/>
        <end position="927"/>
    </location>
</feature>
<dbReference type="InterPro" id="IPR058650">
    <property type="entry name" value="Msy1/2-like"/>
</dbReference>
<dbReference type="GO" id="GO:0006820">
    <property type="term" value="P:monoatomic anion transport"/>
    <property type="evidence" value="ECO:0007669"/>
    <property type="project" value="TreeGrafter"/>
</dbReference>
<comment type="caution">
    <text evidence="6">The sequence shown here is derived from an EMBL/GenBank/DDBJ whole genome shotgun (WGS) entry which is preliminary data.</text>
</comment>
<evidence type="ECO:0000256" key="3">
    <source>
        <dbReference type="SAM" id="MobiDB-lite"/>
    </source>
</evidence>
<feature type="transmembrane region" description="Helical" evidence="4">
    <location>
        <begin position="181"/>
        <end position="202"/>
    </location>
</feature>
<dbReference type="EMBL" id="JAATIQ010000269">
    <property type="protein sequence ID" value="KAF4365838.1"/>
    <property type="molecule type" value="Genomic_DNA"/>
</dbReference>
<feature type="region of interest" description="Disordered" evidence="3">
    <location>
        <begin position="681"/>
        <end position="787"/>
    </location>
</feature>
<evidence type="ECO:0000256" key="4">
    <source>
        <dbReference type="SAM" id="Phobius"/>
    </source>
</evidence>
<feature type="transmembrane region" description="Helical" evidence="4">
    <location>
        <begin position="214"/>
        <end position="242"/>
    </location>
</feature>
<dbReference type="Pfam" id="PF25886">
    <property type="entry name" value="Msy1"/>
    <property type="match status" value="1"/>
</dbReference>
<feature type="compositionally biased region" description="Basic and acidic residues" evidence="3">
    <location>
        <begin position="728"/>
        <end position="742"/>
    </location>
</feature>
<feature type="transmembrane region" description="Helical" evidence="4">
    <location>
        <begin position="263"/>
        <end position="282"/>
    </location>
</feature>
<feature type="transmembrane region" description="Helical" evidence="4">
    <location>
        <begin position="845"/>
        <end position="865"/>
    </location>
</feature>
<organism evidence="6 7">
    <name type="scientific">Cannabis sativa</name>
    <name type="common">Hemp</name>
    <name type="synonym">Marijuana</name>
    <dbReference type="NCBI Taxonomy" id="3483"/>
    <lineage>
        <taxon>Eukaryota</taxon>
        <taxon>Viridiplantae</taxon>
        <taxon>Streptophyta</taxon>
        <taxon>Embryophyta</taxon>
        <taxon>Tracheophyta</taxon>
        <taxon>Spermatophyta</taxon>
        <taxon>Magnoliopsida</taxon>
        <taxon>eudicotyledons</taxon>
        <taxon>Gunneridae</taxon>
        <taxon>Pentapetalae</taxon>
        <taxon>rosids</taxon>
        <taxon>fabids</taxon>
        <taxon>Rosales</taxon>
        <taxon>Cannabaceae</taxon>
        <taxon>Cannabis</taxon>
    </lineage>
</organism>
<feature type="region of interest" description="Disordered" evidence="3">
    <location>
        <begin position="1"/>
        <end position="80"/>
    </location>
</feature>
<feature type="compositionally biased region" description="Low complexity" evidence="3">
    <location>
        <begin position="104"/>
        <end position="116"/>
    </location>
</feature>
<comment type="similarity">
    <text evidence="2">Belongs to the MscS (TC 1.A.23) family.</text>
</comment>
<evidence type="ECO:0000313" key="6">
    <source>
        <dbReference type="EMBL" id="KAF4365838.1"/>
    </source>
</evidence>
<feature type="transmembrane region" description="Helical" evidence="4">
    <location>
        <begin position="294"/>
        <end position="314"/>
    </location>
</feature>
<dbReference type="GO" id="GO:0005886">
    <property type="term" value="C:plasma membrane"/>
    <property type="evidence" value="ECO:0007669"/>
    <property type="project" value="TreeGrafter"/>
</dbReference>
<evidence type="ECO:0000256" key="2">
    <source>
        <dbReference type="ARBA" id="ARBA00008017"/>
    </source>
</evidence>
<protein>
    <recommendedName>
        <fullName evidence="5">Mechanosensitive ion channel protein Msy1/2-like transmembrane domain-containing protein</fullName>
    </recommendedName>
</protein>
<evidence type="ECO:0000259" key="5">
    <source>
        <dbReference type="Pfam" id="PF25886"/>
    </source>
</evidence>
<feature type="transmembrane region" description="Helical" evidence="4">
    <location>
        <begin position="1059"/>
        <end position="1083"/>
    </location>
</feature>
<keyword evidence="7" id="KW-1185">Reference proteome</keyword>
<name>A0A7J6F5F5_CANSA</name>
<keyword evidence="4" id="KW-0812">Transmembrane</keyword>
<dbReference type="GO" id="GO:0050982">
    <property type="term" value="P:detection of mechanical stimulus"/>
    <property type="evidence" value="ECO:0007669"/>
    <property type="project" value="TreeGrafter"/>
</dbReference>
<evidence type="ECO:0000313" key="7">
    <source>
        <dbReference type="Proteomes" id="UP000583929"/>
    </source>
</evidence>
<dbReference type="PANTHER" id="PTHR31618">
    <property type="entry name" value="MECHANOSENSITIVE ION CHANNEL PROTEIN 5"/>
    <property type="match status" value="1"/>
</dbReference>
<keyword evidence="4" id="KW-1133">Transmembrane helix</keyword>
<dbReference type="PANTHER" id="PTHR31618:SF20">
    <property type="entry name" value="MECHANOSENSITIVE ION CHANNEL PROTEIN 10"/>
    <property type="match status" value="1"/>
</dbReference>
<dbReference type="AlphaFoldDB" id="A0A7J6F5F5"/>
<feature type="transmembrane region" description="Helical" evidence="4">
    <location>
        <begin position="1035"/>
        <end position="1052"/>
    </location>
</feature>
<feature type="domain" description="Mechanosensitive ion channel protein Msy1/2-like transmembrane" evidence="5">
    <location>
        <begin position="171"/>
        <end position="326"/>
    </location>
</feature>
<gene>
    <name evidence="6" type="ORF">G4B88_012903</name>
</gene>
<dbReference type="Proteomes" id="UP000583929">
    <property type="component" value="Unassembled WGS sequence"/>
</dbReference>
<comment type="subcellular location">
    <subcellularLocation>
        <location evidence="1">Endomembrane system</location>
        <topology evidence="1">Multi-pass membrane protein</topology>
    </subcellularLocation>
</comment>